<protein>
    <submittedName>
        <fullName evidence="1">Uncharacterized protein</fullName>
    </submittedName>
</protein>
<gene>
    <name evidence="1" type="ORF">LCGC14_2785380</name>
</gene>
<reference evidence="1" key="1">
    <citation type="journal article" date="2015" name="Nature">
        <title>Complex archaea that bridge the gap between prokaryotes and eukaryotes.</title>
        <authorList>
            <person name="Spang A."/>
            <person name="Saw J.H."/>
            <person name="Jorgensen S.L."/>
            <person name="Zaremba-Niedzwiedzka K."/>
            <person name="Martijn J."/>
            <person name="Lind A.E."/>
            <person name="van Eijk R."/>
            <person name="Schleper C."/>
            <person name="Guy L."/>
            <person name="Ettema T.J."/>
        </authorList>
    </citation>
    <scope>NUCLEOTIDE SEQUENCE</scope>
</reference>
<dbReference type="EMBL" id="LAZR01051869">
    <property type="protein sequence ID" value="KKK84237.1"/>
    <property type="molecule type" value="Genomic_DNA"/>
</dbReference>
<dbReference type="AlphaFoldDB" id="A0A0F8YS30"/>
<organism evidence="1">
    <name type="scientific">marine sediment metagenome</name>
    <dbReference type="NCBI Taxonomy" id="412755"/>
    <lineage>
        <taxon>unclassified sequences</taxon>
        <taxon>metagenomes</taxon>
        <taxon>ecological metagenomes</taxon>
    </lineage>
</organism>
<evidence type="ECO:0000313" key="1">
    <source>
        <dbReference type="EMBL" id="KKK84237.1"/>
    </source>
</evidence>
<sequence length="66" mass="7670">MAKWSNTEMSHIRHASQRIVTNSCSYYGRIMALRLHLPGRTGEAIRTKLRVEVKRIKEQGKKCTKN</sequence>
<proteinExistence type="predicted"/>
<comment type="caution">
    <text evidence="1">The sequence shown here is derived from an EMBL/GenBank/DDBJ whole genome shotgun (WGS) entry which is preliminary data.</text>
</comment>
<name>A0A0F8YS30_9ZZZZ</name>
<accession>A0A0F8YS30</accession>